<proteinExistence type="predicted"/>
<dbReference type="Proteomes" id="UP000194236">
    <property type="component" value="Unassembled WGS sequence"/>
</dbReference>
<feature type="compositionally biased region" description="Low complexity" evidence="1">
    <location>
        <begin position="170"/>
        <end position="183"/>
    </location>
</feature>
<feature type="region of interest" description="Disordered" evidence="1">
    <location>
        <begin position="1"/>
        <end position="30"/>
    </location>
</feature>
<evidence type="ECO:0000313" key="2">
    <source>
        <dbReference type="EMBL" id="OTF72654.1"/>
    </source>
</evidence>
<reference evidence="2 3" key="1">
    <citation type="submission" date="2017-03" db="EMBL/GenBank/DDBJ databases">
        <title>Genome Survey of Euroglyphus maynei.</title>
        <authorList>
            <person name="Arlian L.G."/>
            <person name="Morgan M.S."/>
            <person name="Rider S.D."/>
        </authorList>
    </citation>
    <scope>NUCLEOTIDE SEQUENCE [LARGE SCALE GENOMIC DNA]</scope>
    <source>
        <strain evidence="2">Arlian Lab</strain>
        <tissue evidence="2">Whole body</tissue>
    </source>
</reference>
<dbReference type="AlphaFoldDB" id="A0A1Y3AXY3"/>
<dbReference type="EMBL" id="MUJZ01055229">
    <property type="protein sequence ID" value="OTF72654.1"/>
    <property type="molecule type" value="Genomic_DNA"/>
</dbReference>
<feature type="region of interest" description="Disordered" evidence="1">
    <location>
        <begin position="126"/>
        <end position="197"/>
    </location>
</feature>
<keyword evidence="3" id="KW-1185">Reference proteome</keyword>
<feature type="compositionally biased region" description="Polar residues" evidence="1">
    <location>
        <begin position="184"/>
        <end position="197"/>
    </location>
</feature>
<sequence>MIRAQLNEKRKQIEQERQQEKQKRVSSDHNFRQEVLKTLKNQQHTDMDTIDFCRNNNNDNNDENLTFEIHELNPIRREKTFTSIPSSISNSNNKSMTSTFVRKNLFSASDDLKASMTDLNYANAKDYHQSSSTSSKSDSNSTKSMETKIISNEQKLTEPTEQNKLEQEIQPQQQQQLTPPSSSNIQPLATQSQTTPS</sequence>
<name>A0A1Y3AXY3_EURMA</name>
<feature type="compositionally biased region" description="Basic and acidic residues" evidence="1">
    <location>
        <begin position="155"/>
        <end position="167"/>
    </location>
</feature>
<organism evidence="2 3">
    <name type="scientific">Euroglyphus maynei</name>
    <name type="common">Mayne's house dust mite</name>
    <dbReference type="NCBI Taxonomy" id="6958"/>
    <lineage>
        <taxon>Eukaryota</taxon>
        <taxon>Metazoa</taxon>
        <taxon>Ecdysozoa</taxon>
        <taxon>Arthropoda</taxon>
        <taxon>Chelicerata</taxon>
        <taxon>Arachnida</taxon>
        <taxon>Acari</taxon>
        <taxon>Acariformes</taxon>
        <taxon>Sarcoptiformes</taxon>
        <taxon>Astigmata</taxon>
        <taxon>Psoroptidia</taxon>
        <taxon>Analgoidea</taxon>
        <taxon>Pyroglyphidae</taxon>
        <taxon>Pyroglyphinae</taxon>
        <taxon>Euroglyphus</taxon>
    </lineage>
</organism>
<accession>A0A1Y3AXY3</accession>
<feature type="compositionally biased region" description="Low complexity" evidence="1">
    <location>
        <begin position="130"/>
        <end position="144"/>
    </location>
</feature>
<gene>
    <name evidence="2" type="ORF">BLA29_011585</name>
</gene>
<evidence type="ECO:0000256" key="1">
    <source>
        <dbReference type="SAM" id="MobiDB-lite"/>
    </source>
</evidence>
<feature type="non-terminal residue" evidence="2">
    <location>
        <position position="197"/>
    </location>
</feature>
<protein>
    <submittedName>
        <fullName evidence="2">Uncharacterized protein</fullName>
    </submittedName>
</protein>
<evidence type="ECO:0000313" key="3">
    <source>
        <dbReference type="Proteomes" id="UP000194236"/>
    </source>
</evidence>
<comment type="caution">
    <text evidence="2">The sequence shown here is derived from an EMBL/GenBank/DDBJ whole genome shotgun (WGS) entry which is preliminary data.</text>
</comment>